<dbReference type="GO" id="GO:0005524">
    <property type="term" value="F:ATP binding"/>
    <property type="evidence" value="ECO:0007669"/>
    <property type="project" value="InterPro"/>
</dbReference>
<evidence type="ECO:0000313" key="3">
    <source>
        <dbReference type="Proteomes" id="UP000630936"/>
    </source>
</evidence>
<dbReference type="EMBL" id="BMWG01000003">
    <property type="protein sequence ID" value="GGZ23687.1"/>
    <property type="molecule type" value="Genomic_DNA"/>
</dbReference>
<feature type="domain" description="RapZ C-terminal" evidence="1">
    <location>
        <begin position="4"/>
        <end position="136"/>
    </location>
</feature>
<dbReference type="PANTHER" id="PTHR30448:SF0">
    <property type="entry name" value="RNASE ADAPTER PROTEIN RAPZ"/>
    <property type="match status" value="1"/>
</dbReference>
<dbReference type="InterPro" id="IPR053931">
    <property type="entry name" value="RapZ_C"/>
</dbReference>
<evidence type="ECO:0000313" key="2">
    <source>
        <dbReference type="EMBL" id="GGZ23687.1"/>
    </source>
</evidence>
<evidence type="ECO:0000259" key="1">
    <source>
        <dbReference type="Pfam" id="PF22740"/>
    </source>
</evidence>
<reference evidence="2" key="2">
    <citation type="submission" date="2020-09" db="EMBL/GenBank/DDBJ databases">
        <authorList>
            <person name="Sun Q."/>
            <person name="Ohkuma M."/>
        </authorList>
    </citation>
    <scope>NUCLEOTIDE SEQUENCE</scope>
    <source>
        <strain evidence="2">JCM 4988</strain>
    </source>
</reference>
<keyword evidence="3" id="KW-1185">Reference proteome</keyword>
<proteinExistence type="predicted"/>
<comment type="caution">
    <text evidence="2">The sequence shown here is derived from an EMBL/GenBank/DDBJ whole genome shotgun (WGS) entry which is preliminary data.</text>
</comment>
<name>A0A918PX47_9ACTN</name>
<dbReference type="InterPro" id="IPR005337">
    <property type="entry name" value="RapZ-like"/>
</dbReference>
<dbReference type="Pfam" id="PF22740">
    <property type="entry name" value="PapZ_C"/>
    <property type="match status" value="1"/>
</dbReference>
<protein>
    <recommendedName>
        <fullName evidence="1">RapZ C-terminal domain-containing protein</fullName>
    </recommendedName>
</protein>
<dbReference type="Proteomes" id="UP000630936">
    <property type="component" value="Unassembled WGS sequence"/>
</dbReference>
<gene>
    <name evidence="2" type="ORF">GCM10010387_16110</name>
</gene>
<dbReference type="RefSeq" id="WP_190122229.1">
    <property type="nucleotide sequence ID" value="NZ_BMWG01000003.1"/>
</dbReference>
<dbReference type="AlphaFoldDB" id="A0A918PX47"/>
<accession>A0A918PX47</accession>
<dbReference type="PANTHER" id="PTHR30448">
    <property type="entry name" value="RNASE ADAPTER PROTEIN RAPZ"/>
    <property type="match status" value="1"/>
</dbReference>
<organism evidence="2 3">
    <name type="scientific">Streptomyces inusitatus</name>
    <dbReference type="NCBI Taxonomy" id="68221"/>
    <lineage>
        <taxon>Bacteria</taxon>
        <taxon>Bacillati</taxon>
        <taxon>Actinomycetota</taxon>
        <taxon>Actinomycetes</taxon>
        <taxon>Kitasatosporales</taxon>
        <taxon>Streptomycetaceae</taxon>
        <taxon>Streptomyces</taxon>
    </lineage>
</organism>
<reference evidence="2" key="1">
    <citation type="journal article" date="2014" name="Int. J. Syst. Evol. Microbiol.">
        <title>Complete genome sequence of Corynebacterium casei LMG S-19264T (=DSM 44701T), isolated from a smear-ripened cheese.</title>
        <authorList>
            <consortium name="US DOE Joint Genome Institute (JGI-PGF)"/>
            <person name="Walter F."/>
            <person name="Albersmeier A."/>
            <person name="Kalinowski J."/>
            <person name="Ruckert C."/>
        </authorList>
    </citation>
    <scope>NUCLEOTIDE SEQUENCE</scope>
    <source>
        <strain evidence="2">JCM 4988</strain>
    </source>
</reference>
<sequence>MTTHIRVISFGYGHSGTLDDDGRTVIEPPTADITLDLRRALHNPHHDPKMRHLTGLDDAVYERVLATPGAQLLAHNAALAAHMLMDQAQPQAVTIATGCAGGRHRAVAVARVVHTLLVDFARVGGYETDVVHRDVHRQVLPSSKHR</sequence>